<reference evidence="1" key="1">
    <citation type="submission" date="2020-10" db="EMBL/GenBank/DDBJ databases">
        <title>Taxonomic study of unclassified bacteria belonging to the class Ktedonobacteria.</title>
        <authorList>
            <person name="Yabe S."/>
            <person name="Wang C.M."/>
            <person name="Zheng Y."/>
            <person name="Sakai Y."/>
            <person name="Cavaletti L."/>
            <person name="Monciardini P."/>
            <person name="Donadio S."/>
        </authorList>
    </citation>
    <scope>NUCLEOTIDE SEQUENCE</scope>
    <source>
        <strain evidence="1">ID150040</strain>
    </source>
</reference>
<gene>
    <name evidence="1" type="ORF">KSF_014100</name>
</gene>
<comment type="caution">
    <text evidence="1">The sequence shown here is derived from an EMBL/GenBank/DDBJ whole genome shotgun (WGS) entry which is preliminary data.</text>
</comment>
<evidence type="ECO:0000313" key="1">
    <source>
        <dbReference type="EMBL" id="GHO91362.1"/>
    </source>
</evidence>
<name>A0A8J3IH42_9CHLR</name>
<sequence length="74" mass="8751">MKQAYLEDTYGFADDMNKMLYKYKSFRNCSHYYERCFIFANNKFRQCSSFDGIIVVATAYTSKFYSICGRVRGS</sequence>
<evidence type="ECO:0000313" key="2">
    <source>
        <dbReference type="Proteomes" id="UP000597444"/>
    </source>
</evidence>
<accession>A0A8J3IH42</accession>
<organism evidence="1 2">
    <name type="scientific">Reticulibacter mediterranei</name>
    <dbReference type="NCBI Taxonomy" id="2778369"/>
    <lineage>
        <taxon>Bacteria</taxon>
        <taxon>Bacillati</taxon>
        <taxon>Chloroflexota</taxon>
        <taxon>Ktedonobacteria</taxon>
        <taxon>Ktedonobacterales</taxon>
        <taxon>Reticulibacteraceae</taxon>
        <taxon>Reticulibacter</taxon>
    </lineage>
</organism>
<dbReference type="Proteomes" id="UP000597444">
    <property type="component" value="Unassembled WGS sequence"/>
</dbReference>
<keyword evidence="2" id="KW-1185">Reference proteome</keyword>
<protein>
    <submittedName>
        <fullName evidence="1">Uncharacterized protein</fullName>
    </submittedName>
</protein>
<dbReference type="AlphaFoldDB" id="A0A8J3IH42"/>
<proteinExistence type="predicted"/>
<dbReference type="EMBL" id="BNJK01000001">
    <property type="protein sequence ID" value="GHO91362.1"/>
    <property type="molecule type" value="Genomic_DNA"/>
</dbReference>